<organism evidence="2 3">
    <name type="scientific">Prauserella endophytica</name>
    <dbReference type="NCBI Taxonomy" id="1592324"/>
    <lineage>
        <taxon>Bacteria</taxon>
        <taxon>Bacillati</taxon>
        <taxon>Actinomycetota</taxon>
        <taxon>Actinomycetes</taxon>
        <taxon>Pseudonocardiales</taxon>
        <taxon>Pseudonocardiaceae</taxon>
        <taxon>Prauserella</taxon>
        <taxon>Prauserella coralliicola group</taxon>
    </lineage>
</organism>
<dbReference type="Pfam" id="PF04672">
    <property type="entry name" value="Methyltransf_19"/>
    <property type="match status" value="1"/>
</dbReference>
<sequence>MTLSGEQPAYGPRESDPSKPSPARVYDYILGGSHYYPVDEAAGNRMVRALPLVPALMRYNREFLQRVVHLLTGEYGIRQFIDFGSGLPTEDNVHEVAQAIAPETRVVYIDYERGAVDLGREILADNPHATSIHADIRQPEHVLADPDLRGLIDFDKPVGLLMFAVLHFISDEELPMIERYRRAVCPGSYLVISHGTTAQTARVAAQQNLAKKDYDQRTERTWMRNKDQIAAIFGDAEILHPGIVHIPDWRPTDSGYTPDPDDEARQLGLAGVGRLV</sequence>
<dbReference type="PIRSF" id="PIRSF017393">
    <property type="entry name" value="MTase_SAV2177"/>
    <property type="match status" value="1"/>
</dbReference>
<dbReference type="InterPro" id="IPR029063">
    <property type="entry name" value="SAM-dependent_MTases_sf"/>
</dbReference>
<evidence type="ECO:0000313" key="3">
    <source>
        <dbReference type="Proteomes" id="UP000309992"/>
    </source>
</evidence>
<dbReference type="EMBL" id="SWMS01000002">
    <property type="protein sequence ID" value="TKG72738.1"/>
    <property type="molecule type" value="Genomic_DNA"/>
</dbReference>
<name>A0ABY2SAN8_9PSEU</name>
<dbReference type="SUPFAM" id="SSF53335">
    <property type="entry name" value="S-adenosyl-L-methionine-dependent methyltransferases"/>
    <property type="match status" value="1"/>
</dbReference>
<evidence type="ECO:0008006" key="4">
    <source>
        <dbReference type="Google" id="ProtNLM"/>
    </source>
</evidence>
<dbReference type="InterPro" id="IPR006764">
    <property type="entry name" value="SAM_dep_MeTrfase_SAV2177_type"/>
</dbReference>
<evidence type="ECO:0000256" key="1">
    <source>
        <dbReference type="SAM" id="MobiDB-lite"/>
    </source>
</evidence>
<dbReference type="Gene3D" id="3.40.50.150">
    <property type="entry name" value="Vaccinia Virus protein VP39"/>
    <property type="match status" value="1"/>
</dbReference>
<protein>
    <recommendedName>
        <fullName evidence="4">S-adenosyl methyltransferase</fullName>
    </recommendedName>
</protein>
<gene>
    <name evidence="2" type="ORF">FCN18_05755</name>
</gene>
<accession>A0ABY2SAN8</accession>
<comment type="caution">
    <text evidence="2">The sequence shown here is derived from an EMBL/GenBank/DDBJ whole genome shotgun (WGS) entry which is preliminary data.</text>
</comment>
<proteinExistence type="predicted"/>
<dbReference type="Proteomes" id="UP000309992">
    <property type="component" value="Unassembled WGS sequence"/>
</dbReference>
<evidence type="ECO:0000313" key="2">
    <source>
        <dbReference type="EMBL" id="TKG72738.1"/>
    </source>
</evidence>
<feature type="region of interest" description="Disordered" evidence="1">
    <location>
        <begin position="1"/>
        <end position="22"/>
    </location>
</feature>
<reference evidence="2 3" key="1">
    <citation type="journal article" date="2015" name="Antonie Van Leeuwenhoek">
        <title>Prauserella endophytica sp. nov., an endophytic actinobacterium isolated from Tamarix taklamakanensis.</title>
        <authorList>
            <person name="Liu J.M."/>
            <person name="Habden X."/>
            <person name="Guo L."/>
            <person name="Tuo L."/>
            <person name="Jiang Z.K."/>
            <person name="Liu S.W."/>
            <person name="Liu X.F."/>
            <person name="Chen L."/>
            <person name="Li R.F."/>
            <person name="Zhang Y.Q."/>
            <person name="Sun C.H."/>
        </authorList>
    </citation>
    <scope>NUCLEOTIDE SEQUENCE [LARGE SCALE GENOMIC DNA]</scope>
    <source>
        <strain evidence="2 3">CGMCC 4.7182</strain>
    </source>
</reference>
<dbReference type="RefSeq" id="WP_137093674.1">
    <property type="nucleotide sequence ID" value="NZ_SWMS01000002.1"/>
</dbReference>
<keyword evidence="3" id="KW-1185">Reference proteome</keyword>